<protein>
    <submittedName>
        <fullName evidence="1">Uncharacterized protein</fullName>
    </submittedName>
</protein>
<accession>A0AAE2SBI2</accession>
<dbReference type="RefSeq" id="WP_309488488.1">
    <property type="nucleotide sequence ID" value="NZ_JAENIG010000001.1"/>
</dbReference>
<gene>
    <name evidence="1" type="ORF">JIN83_02845</name>
</gene>
<name>A0AAE2SBI2_9BACT</name>
<comment type="caution">
    <text evidence="1">The sequence shown here is derived from an EMBL/GenBank/DDBJ whole genome shotgun (WGS) entry which is preliminary data.</text>
</comment>
<dbReference type="EMBL" id="JAENIG010000001">
    <property type="protein sequence ID" value="MBK1853884.1"/>
    <property type="molecule type" value="Genomic_DNA"/>
</dbReference>
<organism evidence="1 2">
    <name type="scientific">Oceaniferula flava</name>
    <dbReference type="NCBI Taxonomy" id="2800421"/>
    <lineage>
        <taxon>Bacteria</taxon>
        <taxon>Pseudomonadati</taxon>
        <taxon>Verrucomicrobiota</taxon>
        <taxon>Verrucomicrobiia</taxon>
        <taxon>Verrucomicrobiales</taxon>
        <taxon>Verrucomicrobiaceae</taxon>
        <taxon>Oceaniferula</taxon>
    </lineage>
</organism>
<evidence type="ECO:0000313" key="1">
    <source>
        <dbReference type="EMBL" id="MBK1853884.1"/>
    </source>
</evidence>
<proteinExistence type="predicted"/>
<sequence length="86" mass="9713">MKSKKNLTRFTYETTAFQGWRLCLSRTGTTFTKYFSDKKYGGERKALKTADATLAELKELLDNSRKVNGKLSKSTIAKAQKLLKSA</sequence>
<evidence type="ECO:0000313" key="2">
    <source>
        <dbReference type="Proteomes" id="UP000634206"/>
    </source>
</evidence>
<dbReference type="AlphaFoldDB" id="A0AAE2SBI2"/>
<keyword evidence="2" id="KW-1185">Reference proteome</keyword>
<reference evidence="1" key="1">
    <citation type="submission" date="2021-01" db="EMBL/GenBank/DDBJ databases">
        <title>Modified the classification status of verrucomicrobia.</title>
        <authorList>
            <person name="Feng X."/>
        </authorList>
    </citation>
    <scope>NUCLEOTIDE SEQUENCE</scope>
    <source>
        <strain evidence="1">5K15</strain>
    </source>
</reference>
<dbReference type="Proteomes" id="UP000634206">
    <property type="component" value="Unassembled WGS sequence"/>
</dbReference>